<accession>B8DP51</accession>
<dbReference type="AlphaFoldDB" id="B8DP51"/>
<name>B8DP51_NITV9</name>
<feature type="region of interest" description="Disordered" evidence="1">
    <location>
        <begin position="42"/>
        <end position="69"/>
    </location>
</feature>
<reference evidence="2" key="1">
    <citation type="submission" date="2008-10" db="EMBL/GenBank/DDBJ databases">
        <title>Complete sequence of Desulfovibrio vulgaris str. 'Miyazaki F'.</title>
        <authorList>
            <person name="Lucas S."/>
            <person name="Copeland A."/>
            <person name="Lapidus A."/>
            <person name="Glavina del Rio T."/>
            <person name="Dalin E."/>
            <person name="Tice H."/>
            <person name="Bruce D."/>
            <person name="Goodwin L."/>
            <person name="Pitluck S."/>
            <person name="Sims D."/>
            <person name="Brettin T."/>
            <person name="Detter J.C."/>
            <person name="Han C."/>
            <person name="Larimer F."/>
            <person name="Land M."/>
            <person name="Hauser L."/>
            <person name="Kyrpides N."/>
            <person name="Mikhailova N."/>
            <person name="Hazen T.C."/>
            <person name="Richardson P."/>
        </authorList>
    </citation>
    <scope>NUCLEOTIDE SEQUENCE</scope>
    <source>
        <strain evidence="2">Miyazaki F</strain>
    </source>
</reference>
<protein>
    <submittedName>
        <fullName evidence="2">Uncharacterized protein</fullName>
    </submittedName>
</protein>
<evidence type="ECO:0000256" key="1">
    <source>
        <dbReference type="SAM" id="MobiDB-lite"/>
    </source>
</evidence>
<evidence type="ECO:0000313" key="2">
    <source>
        <dbReference type="EMBL" id="ACL07883.1"/>
    </source>
</evidence>
<dbReference type="EMBL" id="CP001197">
    <property type="protein sequence ID" value="ACL07883.1"/>
    <property type="molecule type" value="Genomic_DNA"/>
</dbReference>
<organism evidence="2">
    <name type="scientific">Nitratidesulfovibrio vulgaris (strain DSM 19637 / Miyazaki F)</name>
    <name type="common">Desulfovibrio vulgaris</name>
    <dbReference type="NCBI Taxonomy" id="883"/>
    <lineage>
        <taxon>Bacteria</taxon>
        <taxon>Pseudomonadati</taxon>
        <taxon>Thermodesulfobacteriota</taxon>
        <taxon>Desulfovibrionia</taxon>
        <taxon>Desulfovibrionales</taxon>
        <taxon>Desulfovibrionaceae</taxon>
        <taxon>Nitratidesulfovibrio</taxon>
    </lineage>
</organism>
<gene>
    <name evidence="2" type="ordered locus">DvMF_0928</name>
</gene>
<dbReference type="HOGENOM" id="CLU_1624498_0_0_7"/>
<proteinExistence type="predicted"/>
<sequence length="163" mass="16449">MAADAAAPAVMPARDAVPVGEPCPLTSPEHVARLVAPVLPDQGYPEGQGYQGGQGGQRGQGAQGKPWAASASARVGAPLAVVVALDGPPLPSGVFPVVNIDKAAGPEGGRVSSTTGYPESEVRFSGPGRYELDLTVTLVARSSCGGAKARTVMERRVPVEVAP</sequence>
<feature type="compositionally biased region" description="Gly residues" evidence="1">
    <location>
        <begin position="49"/>
        <end position="62"/>
    </location>
</feature>
<dbReference type="KEGG" id="dvm:DvMF_0928"/>